<dbReference type="EMBL" id="FUKM01000022">
    <property type="protein sequence ID" value="SJN11497.1"/>
    <property type="molecule type" value="Genomic_DNA"/>
</dbReference>
<evidence type="ECO:0000256" key="6">
    <source>
        <dbReference type="ARBA" id="ARBA00022841"/>
    </source>
</evidence>
<accession>A0A1R4HVB3</accession>
<dbReference type="InterPro" id="IPR031811">
    <property type="entry name" value="ALGX/ALGJ_SGNH-like"/>
</dbReference>
<dbReference type="AlphaFoldDB" id="A0A1R4HVB3"/>
<evidence type="ECO:0000256" key="3">
    <source>
        <dbReference type="ARBA" id="ARBA00022679"/>
    </source>
</evidence>
<keyword evidence="4" id="KW-0732">Signal</keyword>
<dbReference type="GO" id="GO:0042597">
    <property type="term" value="C:periplasmic space"/>
    <property type="evidence" value="ECO:0007669"/>
    <property type="project" value="UniProtKB-SubCell"/>
</dbReference>
<evidence type="ECO:0000313" key="8">
    <source>
        <dbReference type="EMBL" id="SJN11497.1"/>
    </source>
</evidence>
<protein>
    <recommendedName>
        <fullName evidence="7">AlgX/AlgJ SGNH hydrolase-like domain-containing protein</fullName>
    </recommendedName>
</protein>
<sequence length="470" mass="52126">MKSLRTASNLWLQQVKKTVISHRGQQAVNQGLRWHLDYPSLECPPWLNQNGWVVQGWVLLPPSLSKSMEDVRVIACWNSVFELCHPLSLERPDVIEAVLGEDPAKHPQLRCGFRFTVPHQLTTCTLEICVNGERIPLPIVSMPELPESDGAEVAPLKVLEGKANWLFLDNDTNGSVDQYRGRLLLTDEGVKGWQRYLKDFHALAEKHGAASAVLVAPAKESVMGPRYHPYAEGAGGPIQQLLALPEALVLVYPVQALMALGDDAFIQTDTHWTQQGAMAASKVLAAALGLDEWAVENTFVDDEYGERSLTGDLGSKLKPERTCRINSLRTFNYHQYRCFDNGLPNFGRLIVLANGKALMPGTCLIFGSSSSYSMFNYVSRLFKRVVFVHSAGNLDPEVVKAVQPEFLVAQTNARFVVQVPRASCSLQALIAEKKACLSEEEIMMVAKRRIDVETHNPIISSLGLSPWIVT</sequence>
<comment type="pathway">
    <text evidence="2">Glycan biosynthesis; alginate biosynthesis.</text>
</comment>
<comment type="subcellular location">
    <subcellularLocation>
        <location evidence="1">Periplasm</location>
    </subcellularLocation>
</comment>
<organism evidence="8 9">
    <name type="scientific">Halomonas citrativorans</name>
    <dbReference type="NCBI Taxonomy" id="2742612"/>
    <lineage>
        <taxon>Bacteria</taxon>
        <taxon>Pseudomonadati</taxon>
        <taxon>Pseudomonadota</taxon>
        <taxon>Gammaproteobacteria</taxon>
        <taxon>Oceanospirillales</taxon>
        <taxon>Halomonadaceae</taxon>
        <taxon>Halomonas</taxon>
    </lineage>
</organism>
<comment type="caution">
    <text evidence="8">The sequence shown here is derived from an EMBL/GenBank/DDBJ whole genome shotgun (WGS) entry which is preliminary data.</text>
</comment>
<evidence type="ECO:0000256" key="2">
    <source>
        <dbReference type="ARBA" id="ARBA00005182"/>
    </source>
</evidence>
<dbReference type="OrthoDB" id="7981249at2"/>
<proteinExistence type="predicted"/>
<dbReference type="Proteomes" id="UP000196331">
    <property type="component" value="Unassembled WGS sequence"/>
</dbReference>
<dbReference type="GO" id="GO:0042121">
    <property type="term" value="P:alginic acid biosynthetic process"/>
    <property type="evidence" value="ECO:0007669"/>
    <property type="project" value="UniProtKB-UniPathway"/>
</dbReference>
<feature type="domain" description="AlgX/AlgJ SGNH hydrolase-like" evidence="7">
    <location>
        <begin position="158"/>
        <end position="321"/>
    </location>
</feature>
<evidence type="ECO:0000256" key="5">
    <source>
        <dbReference type="ARBA" id="ARBA00022764"/>
    </source>
</evidence>
<dbReference type="Pfam" id="PF16822">
    <property type="entry name" value="ALGX"/>
    <property type="match status" value="1"/>
</dbReference>
<keyword evidence="6" id="KW-0016">Alginate biosynthesis</keyword>
<reference evidence="8 9" key="1">
    <citation type="submission" date="2017-02" db="EMBL/GenBank/DDBJ databases">
        <authorList>
            <person name="Dridi B."/>
        </authorList>
    </citation>
    <scope>NUCLEOTIDE SEQUENCE [LARGE SCALE GENOMIC DNA]</scope>
    <source>
        <strain evidence="8 9">JB380</strain>
    </source>
</reference>
<evidence type="ECO:0000313" key="9">
    <source>
        <dbReference type="Proteomes" id="UP000196331"/>
    </source>
</evidence>
<keyword evidence="3" id="KW-0808">Transferase</keyword>
<evidence type="ECO:0000256" key="4">
    <source>
        <dbReference type="ARBA" id="ARBA00022729"/>
    </source>
</evidence>
<dbReference type="GO" id="GO:0016740">
    <property type="term" value="F:transferase activity"/>
    <property type="evidence" value="ECO:0007669"/>
    <property type="project" value="UniProtKB-KW"/>
</dbReference>
<name>A0A1R4HVB3_9GAMM</name>
<gene>
    <name evidence="8" type="ORF">CZ787_06060</name>
</gene>
<dbReference type="RefSeq" id="WP_087107164.1">
    <property type="nucleotide sequence ID" value="NZ_FUKM01000022.1"/>
</dbReference>
<evidence type="ECO:0000259" key="7">
    <source>
        <dbReference type="Pfam" id="PF16822"/>
    </source>
</evidence>
<evidence type="ECO:0000256" key="1">
    <source>
        <dbReference type="ARBA" id="ARBA00004418"/>
    </source>
</evidence>
<dbReference type="UniPathway" id="UPA00286"/>
<keyword evidence="5" id="KW-0574">Periplasm</keyword>